<name>W2WB04_PHYNI</name>
<organism evidence="1 2">
    <name type="scientific">Phytophthora nicotianae CJ01A1</name>
    <dbReference type="NCBI Taxonomy" id="1317063"/>
    <lineage>
        <taxon>Eukaryota</taxon>
        <taxon>Sar</taxon>
        <taxon>Stramenopiles</taxon>
        <taxon>Oomycota</taxon>
        <taxon>Peronosporomycetes</taxon>
        <taxon>Peronosporales</taxon>
        <taxon>Peronosporaceae</taxon>
        <taxon>Phytophthora</taxon>
    </lineage>
</organism>
<evidence type="ECO:0000313" key="1">
    <source>
        <dbReference type="EMBL" id="ETP07725.1"/>
    </source>
</evidence>
<gene>
    <name evidence="1" type="ORF">F441_16112</name>
</gene>
<sequence>MRLDLARELSSHFKRFQPKVAAAVSRGQGQIKVGKDPMSLGLYKRIAMEMLLSPSRDMVFARTFMVLSWNLMSRAANTASICYGHLEWREDALCVYFAHMKNDQRGSRPRDRATCIPIRQLLKYAPFLRSVYTGRRTALMTATCVYSPEMINMKVSEKS</sequence>
<dbReference type="AlphaFoldDB" id="W2WB04"/>
<comment type="caution">
    <text evidence="1">The sequence shown here is derived from an EMBL/GenBank/DDBJ whole genome shotgun (WGS) entry which is preliminary data.</text>
</comment>
<reference evidence="1 2" key="1">
    <citation type="submission" date="2013-11" db="EMBL/GenBank/DDBJ databases">
        <title>The Genome Sequence of Phytophthora parasitica CJ01A1.</title>
        <authorList>
            <consortium name="The Broad Institute Genomics Platform"/>
            <person name="Russ C."/>
            <person name="Tyler B."/>
            <person name="Panabieres F."/>
            <person name="Shan W."/>
            <person name="Tripathy S."/>
            <person name="Grunwald N."/>
            <person name="Machado M."/>
            <person name="Johnson C.S."/>
            <person name="Walker B."/>
            <person name="Young S.K."/>
            <person name="Zeng Q."/>
            <person name="Gargeya S."/>
            <person name="Fitzgerald M."/>
            <person name="Haas B."/>
            <person name="Abouelleil A."/>
            <person name="Allen A.W."/>
            <person name="Alvarado L."/>
            <person name="Arachchi H.M."/>
            <person name="Berlin A.M."/>
            <person name="Chapman S.B."/>
            <person name="Gainer-Dewar J."/>
            <person name="Goldberg J."/>
            <person name="Griggs A."/>
            <person name="Gujja S."/>
            <person name="Hansen M."/>
            <person name="Howarth C."/>
            <person name="Imamovic A."/>
            <person name="Ireland A."/>
            <person name="Larimer J."/>
            <person name="McCowan C."/>
            <person name="Murphy C."/>
            <person name="Pearson M."/>
            <person name="Poon T.W."/>
            <person name="Priest M."/>
            <person name="Roberts A."/>
            <person name="Saif S."/>
            <person name="Shea T."/>
            <person name="Sisk P."/>
            <person name="Sykes S."/>
            <person name="Wortman J."/>
            <person name="Nusbaum C."/>
            <person name="Birren B."/>
        </authorList>
    </citation>
    <scope>NUCLEOTIDE SEQUENCE [LARGE SCALE GENOMIC DNA]</scope>
    <source>
        <strain evidence="1 2">CJ01A1</strain>
    </source>
</reference>
<accession>W2WB04</accession>
<protein>
    <submittedName>
        <fullName evidence="1">Uncharacterized protein</fullName>
    </submittedName>
</protein>
<dbReference type="Proteomes" id="UP000018958">
    <property type="component" value="Unassembled WGS sequence"/>
</dbReference>
<evidence type="ECO:0000313" key="2">
    <source>
        <dbReference type="Proteomes" id="UP000018958"/>
    </source>
</evidence>
<proteinExistence type="predicted"/>
<dbReference type="EMBL" id="ANIX01003247">
    <property type="protein sequence ID" value="ETP07725.1"/>
    <property type="molecule type" value="Genomic_DNA"/>
</dbReference>